<keyword evidence="1" id="KW-0472">Membrane</keyword>
<evidence type="ECO:0008006" key="4">
    <source>
        <dbReference type="Google" id="ProtNLM"/>
    </source>
</evidence>
<name>A0A229NZT3_9BACL</name>
<evidence type="ECO:0000313" key="2">
    <source>
        <dbReference type="EMBL" id="OXM15281.1"/>
    </source>
</evidence>
<gene>
    <name evidence="2" type="ORF">CGZ75_00605</name>
</gene>
<evidence type="ECO:0000256" key="1">
    <source>
        <dbReference type="SAM" id="Phobius"/>
    </source>
</evidence>
<dbReference type="RefSeq" id="WP_089522173.1">
    <property type="nucleotide sequence ID" value="NZ_NMUQ01000001.1"/>
</dbReference>
<accession>A0A229NZT3</accession>
<dbReference type="EMBL" id="NMUQ01000001">
    <property type="protein sequence ID" value="OXM15281.1"/>
    <property type="molecule type" value="Genomic_DNA"/>
</dbReference>
<keyword evidence="1" id="KW-1133">Transmembrane helix</keyword>
<dbReference type="AlphaFoldDB" id="A0A229NZT3"/>
<dbReference type="OrthoDB" id="2990512at2"/>
<evidence type="ECO:0000313" key="3">
    <source>
        <dbReference type="Proteomes" id="UP000215145"/>
    </source>
</evidence>
<feature type="transmembrane region" description="Helical" evidence="1">
    <location>
        <begin position="46"/>
        <end position="64"/>
    </location>
</feature>
<sequence length="109" mass="12349">MNDPVAWLQWIIIAGIIISSIMSVVSSFRSRRSKDTNQRALYSAKMNIWMGIMLILIALIQMFMYTGSTIRVIVGAVFMLLGLFNIFAGIRNHSVIRTVIERNATGKQR</sequence>
<dbReference type="Pfam" id="PF14007">
    <property type="entry name" value="YtpI"/>
    <property type="match status" value="1"/>
</dbReference>
<proteinExistence type="predicted"/>
<dbReference type="Proteomes" id="UP000215145">
    <property type="component" value="Unassembled WGS sequence"/>
</dbReference>
<feature type="transmembrane region" description="Helical" evidence="1">
    <location>
        <begin position="70"/>
        <end position="90"/>
    </location>
</feature>
<keyword evidence="3" id="KW-1185">Reference proteome</keyword>
<protein>
    <recommendedName>
        <fullName evidence="4">YtpI-like protein</fullName>
    </recommendedName>
</protein>
<reference evidence="2 3" key="1">
    <citation type="submission" date="2017-07" db="EMBL/GenBank/DDBJ databases">
        <title>Paenibacillus herberti R33 genome sequencing and assembly.</title>
        <authorList>
            <person name="Su W."/>
        </authorList>
    </citation>
    <scope>NUCLEOTIDE SEQUENCE [LARGE SCALE GENOMIC DNA]</scope>
    <source>
        <strain evidence="2 3">R33</strain>
    </source>
</reference>
<comment type="caution">
    <text evidence="2">The sequence shown here is derived from an EMBL/GenBank/DDBJ whole genome shotgun (WGS) entry which is preliminary data.</text>
</comment>
<feature type="transmembrane region" description="Helical" evidence="1">
    <location>
        <begin position="6"/>
        <end position="25"/>
    </location>
</feature>
<keyword evidence="1" id="KW-0812">Transmembrane</keyword>
<organism evidence="2 3">
    <name type="scientific">Paenibacillus herberti</name>
    <dbReference type="NCBI Taxonomy" id="1619309"/>
    <lineage>
        <taxon>Bacteria</taxon>
        <taxon>Bacillati</taxon>
        <taxon>Bacillota</taxon>
        <taxon>Bacilli</taxon>
        <taxon>Bacillales</taxon>
        <taxon>Paenibacillaceae</taxon>
        <taxon>Paenibacillus</taxon>
    </lineage>
</organism>
<dbReference type="InterPro" id="IPR025618">
    <property type="entry name" value="YtpI"/>
</dbReference>